<evidence type="ECO:0000256" key="1">
    <source>
        <dbReference type="SAM" id="MobiDB-lite"/>
    </source>
</evidence>
<evidence type="ECO:0000313" key="2">
    <source>
        <dbReference type="EMBL" id="CAH0720649.1"/>
    </source>
</evidence>
<organism evidence="2 3">
    <name type="scientific">Brenthis ino</name>
    <name type="common">lesser marbled fritillary</name>
    <dbReference type="NCBI Taxonomy" id="405034"/>
    <lineage>
        <taxon>Eukaryota</taxon>
        <taxon>Metazoa</taxon>
        <taxon>Ecdysozoa</taxon>
        <taxon>Arthropoda</taxon>
        <taxon>Hexapoda</taxon>
        <taxon>Insecta</taxon>
        <taxon>Pterygota</taxon>
        <taxon>Neoptera</taxon>
        <taxon>Endopterygota</taxon>
        <taxon>Lepidoptera</taxon>
        <taxon>Glossata</taxon>
        <taxon>Ditrysia</taxon>
        <taxon>Papilionoidea</taxon>
        <taxon>Nymphalidae</taxon>
        <taxon>Heliconiinae</taxon>
        <taxon>Argynnini</taxon>
        <taxon>Brenthis</taxon>
    </lineage>
</organism>
<reference evidence="2" key="1">
    <citation type="submission" date="2021-12" db="EMBL/GenBank/DDBJ databases">
        <authorList>
            <person name="Martin H S."/>
        </authorList>
    </citation>
    <scope>NUCLEOTIDE SEQUENCE</scope>
</reference>
<dbReference type="AlphaFoldDB" id="A0A8J9UKE5"/>
<name>A0A8J9UKE5_9NEOP</name>
<sequence>MEMSVNMECDLSCDPANPRRSLVPGPESVKYATEVSTGVGDQAPVKENATGRRKMVQQAFHPSLFSRPRSNSLGIPKYRLDPQK</sequence>
<protein>
    <submittedName>
        <fullName evidence="2">Uncharacterized protein</fullName>
    </submittedName>
</protein>
<proteinExistence type="predicted"/>
<evidence type="ECO:0000313" key="3">
    <source>
        <dbReference type="Proteomes" id="UP000838878"/>
    </source>
</evidence>
<feature type="region of interest" description="Disordered" evidence="1">
    <location>
        <begin position="63"/>
        <end position="84"/>
    </location>
</feature>
<dbReference type="OrthoDB" id="10035396at2759"/>
<gene>
    <name evidence="2" type="ORF">BINO364_LOCUS6856</name>
</gene>
<feature type="non-terminal residue" evidence="2">
    <location>
        <position position="84"/>
    </location>
</feature>
<dbReference type="Proteomes" id="UP000838878">
    <property type="component" value="Chromosome 2"/>
</dbReference>
<accession>A0A8J9UKE5</accession>
<dbReference type="EMBL" id="OV170222">
    <property type="protein sequence ID" value="CAH0720649.1"/>
    <property type="molecule type" value="Genomic_DNA"/>
</dbReference>
<keyword evidence="3" id="KW-1185">Reference proteome</keyword>